<organism evidence="4 5">
    <name type="scientific">Amycolatopsis acididurans</name>
    <dbReference type="NCBI Taxonomy" id="2724524"/>
    <lineage>
        <taxon>Bacteria</taxon>
        <taxon>Bacillati</taxon>
        <taxon>Actinomycetota</taxon>
        <taxon>Actinomycetes</taxon>
        <taxon>Pseudonocardiales</taxon>
        <taxon>Pseudonocardiaceae</taxon>
        <taxon>Amycolatopsis</taxon>
    </lineage>
</organism>
<sequence>MLEWGPPRDRAACAVLAVHGRGQDPGFMRDTAARFGAVNARFYAPEAPGSSWYPHPFLVEPTRNQPALGRSLSTIGTCVERLGEQGFGPERVVLWGFSQGACLLSQYLLTVAPRAYGGAALFTGGYLGPGSVPPPAGNPLRGLNVVLRSIEHDPFVPSRRVEETAAVLTKAGASVDLRIDPGDEHMITGEACAAAARLLGSVVPMPAAPGS</sequence>
<protein>
    <submittedName>
        <fullName evidence="4">Phospholipase</fullName>
    </submittedName>
</protein>
<dbReference type="InterPro" id="IPR029058">
    <property type="entry name" value="AB_hydrolase_fold"/>
</dbReference>
<accession>A0ABX1IZ55</accession>
<comment type="similarity">
    <text evidence="1">Belongs to the AB hydrolase superfamily. AB hydrolase 2 family.</text>
</comment>
<dbReference type="PANTHER" id="PTHR10655">
    <property type="entry name" value="LYSOPHOSPHOLIPASE-RELATED"/>
    <property type="match status" value="1"/>
</dbReference>
<dbReference type="PANTHER" id="PTHR10655:SF17">
    <property type="entry name" value="LYSOPHOSPHOLIPASE-LIKE PROTEIN 1"/>
    <property type="match status" value="1"/>
</dbReference>
<feature type="domain" description="Phospholipase/carboxylesterase/thioesterase" evidence="3">
    <location>
        <begin position="51"/>
        <end position="195"/>
    </location>
</feature>
<evidence type="ECO:0000313" key="4">
    <source>
        <dbReference type="EMBL" id="NKQ51385.1"/>
    </source>
</evidence>
<dbReference type="Gene3D" id="3.40.50.1820">
    <property type="entry name" value="alpha/beta hydrolase"/>
    <property type="match status" value="1"/>
</dbReference>
<reference evidence="4 5" key="1">
    <citation type="submission" date="2020-04" db="EMBL/GenBank/DDBJ databases">
        <title>Novel species.</title>
        <authorList>
            <person name="Teo W.F.A."/>
            <person name="Lipun K."/>
            <person name="Srisuk N."/>
            <person name="Duangmal K."/>
        </authorList>
    </citation>
    <scope>NUCLEOTIDE SEQUENCE [LARGE SCALE GENOMIC DNA]</scope>
    <source>
        <strain evidence="4 5">K13G38</strain>
    </source>
</reference>
<comment type="caution">
    <text evidence="4">The sequence shown here is derived from an EMBL/GenBank/DDBJ whole genome shotgun (WGS) entry which is preliminary data.</text>
</comment>
<evidence type="ECO:0000256" key="2">
    <source>
        <dbReference type="ARBA" id="ARBA00022801"/>
    </source>
</evidence>
<evidence type="ECO:0000313" key="5">
    <source>
        <dbReference type="Proteomes" id="UP000715441"/>
    </source>
</evidence>
<dbReference type="Pfam" id="PF02230">
    <property type="entry name" value="Abhydrolase_2"/>
    <property type="match status" value="1"/>
</dbReference>
<keyword evidence="2" id="KW-0378">Hydrolase</keyword>
<dbReference type="InterPro" id="IPR003140">
    <property type="entry name" value="PLipase/COase/thioEstase"/>
</dbReference>
<keyword evidence="5" id="KW-1185">Reference proteome</keyword>
<dbReference type="InterPro" id="IPR050565">
    <property type="entry name" value="LYPA1-2/EST-like"/>
</dbReference>
<evidence type="ECO:0000259" key="3">
    <source>
        <dbReference type="Pfam" id="PF02230"/>
    </source>
</evidence>
<evidence type="ECO:0000256" key="1">
    <source>
        <dbReference type="ARBA" id="ARBA00006499"/>
    </source>
</evidence>
<name>A0ABX1IZ55_9PSEU</name>
<proteinExistence type="inferred from homology"/>
<dbReference type="SUPFAM" id="SSF53474">
    <property type="entry name" value="alpha/beta-Hydrolases"/>
    <property type="match status" value="1"/>
</dbReference>
<gene>
    <name evidence="4" type="ORF">HFP15_00630</name>
</gene>
<dbReference type="RefSeq" id="WP_168511215.1">
    <property type="nucleotide sequence ID" value="NZ_JAAXLS010000001.1"/>
</dbReference>
<dbReference type="Proteomes" id="UP000715441">
    <property type="component" value="Unassembled WGS sequence"/>
</dbReference>
<dbReference type="EMBL" id="JAAXLS010000001">
    <property type="protein sequence ID" value="NKQ51385.1"/>
    <property type="molecule type" value="Genomic_DNA"/>
</dbReference>